<dbReference type="Pfam" id="PF00587">
    <property type="entry name" value="tRNA-synt_2b"/>
    <property type="match status" value="1"/>
</dbReference>
<evidence type="ECO:0000256" key="5">
    <source>
        <dbReference type="ARBA" id="ARBA00022840"/>
    </source>
</evidence>
<keyword evidence="12" id="KW-1185">Reference proteome</keyword>
<dbReference type="InterPro" id="IPR002316">
    <property type="entry name" value="Pro-tRNA-ligase_IIa"/>
</dbReference>
<dbReference type="SUPFAM" id="SSF55681">
    <property type="entry name" value="Class II aaRS and biotin synthetases"/>
    <property type="match status" value="1"/>
</dbReference>
<evidence type="ECO:0000256" key="2">
    <source>
        <dbReference type="ARBA" id="ARBA00012831"/>
    </source>
</evidence>
<evidence type="ECO:0000256" key="6">
    <source>
        <dbReference type="ARBA" id="ARBA00022917"/>
    </source>
</evidence>
<dbReference type="OrthoDB" id="10267474at2759"/>
<comment type="caution">
    <text evidence="11">The sequence shown here is derived from an EMBL/GenBank/DDBJ whole genome shotgun (WGS) entry which is preliminary data.</text>
</comment>
<comment type="catalytic activity">
    <reaction evidence="9">
        <text>tRNA(Pro) + L-proline + ATP = L-prolyl-tRNA(Pro) + AMP + diphosphate</text>
        <dbReference type="Rhea" id="RHEA:14305"/>
        <dbReference type="Rhea" id="RHEA-COMP:9700"/>
        <dbReference type="Rhea" id="RHEA-COMP:9702"/>
        <dbReference type="ChEBI" id="CHEBI:30616"/>
        <dbReference type="ChEBI" id="CHEBI:33019"/>
        <dbReference type="ChEBI" id="CHEBI:60039"/>
        <dbReference type="ChEBI" id="CHEBI:78442"/>
        <dbReference type="ChEBI" id="CHEBI:78532"/>
        <dbReference type="ChEBI" id="CHEBI:456215"/>
        <dbReference type="EC" id="6.1.1.15"/>
    </reaction>
</comment>
<dbReference type="EMBL" id="JAFJYH010000415">
    <property type="protein sequence ID" value="KAG4412032.1"/>
    <property type="molecule type" value="Genomic_DNA"/>
</dbReference>
<keyword evidence="7" id="KW-0030">Aminoacyl-tRNA synthetase</keyword>
<accession>A0A8H7W1V1</accession>
<dbReference type="PROSITE" id="PS50862">
    <property type="entry name" value="AA_TRNA_LIGASE_II"/>
    <property type="match status" value="1"/>
</dbReference>
<evidence type="ECO:0000256" key="7">
    <source>
        <dbReference type="ARBA" id="ARBA00023146"/>
    </source>
</evidence>
<dbReference type="InterPro" id="IPR006195">
    <property type="entry name" value="aa-tRNA-synth_II"/>
</dbReference>
<dbReference type="PANTHER" id="PTHR42753">
    <property type="entry name" value="MITOCHONDRIAL RIBOSOME PROTEIN L39/PROLYL-TRNA LIGASE FAMILY MEMBER"/>
    <property type="match status" value="1"/>
</dbReference>
<evidence type="ECO:0000256" key="3">
    <source>
        <dbReference type="ARBA" id="ARBA00022598"/>
    </source>
</evidence>
<keyword evidence="3" id="KW-0436">Ligase</keyword>
<dbReference type="Pfam" id="PF03129">
    <property type="entry name" value="HGTP_anticodon"/>
    <property type="match status" value="1"/>
</dbReference>
<organism evidence="11 12">
    <name type="scientific">Cadophora malorum</name>
    <dbReference type="NCBI Taxonomy" id="108018"/>
    <lineage>
        <taxon>Eukaryota</taxon>
        <taxon>Fungi</taxon>
        <taxon>Dikarya</taxon>
        <taxon>Ascomycota</taxon>
        <taxon>Pezizomycotina</taxon>
        <taxon>Leotiomycetes</taxon>
        <taxon>Helotiales</taxon>
        <taxon>Ploettnerulaceae</taxon>
        <taxon>Cadophora</taxon>
    </lineage>
</organism>
<evidence type="ECO:0000259" key="10">
    <source>
        <dbReference type="PROSITE" id="PS50862"/>
    </source>
</evidence>
<dbReference type="SUPFAM" id="SSF52954">
    <property type="entry name" value="Class II aaRS ABD-related"/>
    <property type="match status" value="1"/>
</dbReference>
<name>A0A8H7W1V1_9HELO</name>
<comment type="similarity">
    <text evidence="1">Belongs to the class-II aminoacyl-tRNA synthetase family.</text>
</comment>
<keyword evidence="4" id="KW-0547">Nucleotide-binding</keyword>
<gene>
    <name evidence="11" type="ORF">IFR04_014824</name>
</gene>
<dbReference type="EC" id="6.1.1.15" evidence="2"/>
<dbReference type="PRINTS" id="PR01046">
    <property type="entry name" value="TRNASYNTHPRO"/>
</dbReference>
<dbReference type="GO" id="GO:0004827">
    <property type="term" value="F:proline-tRNA ligase activity"/>
    <property type="evidence" value="ECO:0007669"/>
    <property type="project" value="UniProtKB-EC"/>
</dbReference>
<evidence type="ECO:0000256" key="1">
    <source>
        <dbReference type="ARBA" id="ARBA00008226"/>
    </source>
</evidence>
<reference evidence="11" key="1">
    <citation type="submission" date="2021-02" db="EMBL/GenBank/DDBJ databases">
        <title>Genome sequence Cadophora malorum strain M34.</title>
        <authorList>
            <person name="Stefanovic E."/>
            <person name="Vu D."/>
            <person name="Scully C."/>
            <person name="Dijksterhuis J."/>
            <person name="Roader J."/>
            <person name="Houbraken J."/>
        </authorList>
    </citation>
    <scope>NUCLEOTIDE SEQUENCE</scope>
    <source>
        <strain evidence="11">M34</strain>
    </source>
</reference>
<dbReference type="InterPro" id="IPR002314">
    <property type="entry name" value="aa-tRNA-synt_IIb"/>
</dbReference>
<dbReference type="Gene3D" id="3.40.50.800">
    <property type="entry name" value="Anticodon-binding domain"/>
    <property type="match status" value="1"/>
</dbReference>
<feature type="domain" description="Aminoacyl-transfer RNA synthetases class-II family profile" evidence="10">
    <location>
        <begin position="20"/>
        <end position="460"/>
    </location>
</feature>
<dbReference type="Proteomes" id="UP000664132">
    <property type="component" value="Unassembled WGS sequence"/>
</dbReference>
<keyword evidence="5" id="KW-0067">ATP-binding</keyword>
<evidence type="ECO:0000256" key="9">
    <source>
        <dbReference type="ARBA" id="ARBA00047671"/>
    </source>
</evidence>
<dbReference type="GO" id="GO:0005524">
    <property type="term" value="F:ATP binding"/>
    <property type="evidence" value="ECO:0007669"/>
    <property type="project" value="UniProtKB-KW"/>
</dbReference>
<dbReference type="GO" id="GO:0005739">
    <property type="term" value="C:mitochondrion"/>
    <property type="evidence" value="ECO:0007669"/>
    <property type="project" value="TreeGrafter"/>
</dbReference>
<dbReference type="PANTHER" id="PTHR42753:SF2">
    <property type="entry name" value="PROLINE--TRNA LIGASE"/>
    <property type="match status" value="1"/>
</dbReference>
<evidence type="ECO:0000313" key="12">
    <source>
        <dbReference type="Proteomes" id="UP000664132"/>
    </source>
</evidence>
<keyword evidence="6" id="KW-0648">Protein biosynthesis</keyword>
<evidence type="ECO:0000313" key="11">
    <source>
        <dbReference type="EMBL" id="KAG4412032.1"/>
    </source>
</evidence>
<evidence type="ECO:0000256" key="4">
    <source>
        <dbReference type="ARBA" id="ARBA00022741"/>
    </source>
</evidence>
<sequence>MRAGFLRQAHPGIFHMLPLGRRVQDKLEALIDKYMFQLGASKLALSSISSEELWAKSGRLKKASPELFHFSDRKDAKYLLSPTHEEEITTLVSSTVKSYKELPVRLYQISRKYRDELRPRHGLLRSREFIMKDLYTFDYSSPLAMATYHEVRAVYARLFDELKLPYLVAEADSGEMGGNLSHEFHFPTPKGEDHIISCSACDYVANEELAESPIIPHQHQAIEKDFMSLKEVSVWHGISRDRLTLINVWYLSPKSSPNHSPNEHEINTHAVKAILPYFDPSIDDPLSLWMDPQQAETSEVSIEPRPRKLVNLVDSRVPLSIGQAIERQDARLPFFSDMLHKSSQGNGVVEVVLQDPSTQQQLNLLRIKEGDSCPRCSGGSLKVQRAIELGHTFHLGTRYSEPLAATVAVPVDQQSKAVTADLQNVATQIPMQMGCHGIGVSRIIGAVADTLADDKGLNWPRVMAPFEVLVVPSKGNEAAALSVYDMLRKNSSKSGPSLDLVLDDRSQSFSWKMHDGDLVGYPVIVVVGRKWRSEQVCEIQCRRLGSRKEVPLEDMVMHIEALLSKL</sequence>
<dbReference type="InterPro" id="IPR050062">
    <property type="entry name" value="Pro-tRNA_synthetase"/>
</dbReference>
<dbReference type="GO" id="GO:0006433">
    <property type="term" value="P:prolyl-tRNA aminoacylation"/>
    <property type="evidence" value="ECO:0007669"/>
    <property type="project" value="InterPro"/>
</dbReference>
<proteinExistence type="inferred from homology"/>
<dbReference type="InterPro" id="IPR036621">
    <property type="entry name" value="Anticodon-bd_dom_sf"/>
</dbReference>
<dbReference type="Gene3D" id="3.30.930.10">
    <property type="entry name" value="Bira Bifunctional Protein, Domain 2"/>
    <property type="match status" value="2"/>
</dbReference>
<dbReference type="AlphaFoldDB" id="A0A8H7W1V1"/>
<dbReference type="InterPro" id="IPR045864">
    <property type="entry name" value="aa-tRNA-synth_II/BPL/LPL"/>
</dbReference>
<protein>
    <recommendedName>
        <fullName evidence="2">proline--tRNA ligase</fullName>
        <ecNumber evidence="2">6.1.1.15</ecNumber>
    </recommendedName>
    <alternativeName>
        <fullName evidence="8">Prolyl-tRNA synthetase</fullName>
    </alternativeName>
</protein>
<dbReference type="InterPro" id="IPR004154">
    <property type="entry name" value="Anticodon-bd"/>
</dbReference>
<evidence type="ECO:0000256" key="8">
    <source>
        <dbReference type="ARBA" id="ARBA00029731"/>
    </source>
</evidence>